<dbReference type="InterPro" id="IPR023346">
    <property type="entry name" value="Lysozyme-like_dom_sf"/>
</dbReference>
<name>A0A225NXL9_9RHOB</name>
<comment type="similarity">
    <text evidence="2">Belongs to the virb1 family.</text>
</comment>
<dbReference type="PANTHER" id="PTHR37423">
    <property type="entry name" value="SOLUBLE LYTIC MUREIN TRANSGLYCOSYLASE-RELATED"/>
    <property type="match status" value="1"/>
</dbReference>
<evidence type="ECO:0000256" key="2">
    <source>
        <dbReference type="ARBA" id="ARBA00009387"/>
    </source>
</evidence>
<organism evidence="5 6">
    <name type="scientific">Marinibacterium profundimaris</name>
    <dbReference type="NCBI Taxonomy" id="1679460"/>
    <lineage>
        <taxon>Bacteria</taxon>
        <taxon>Pseudomonadati</taxon>
        <taxon>Pseudomonadota</taxon>
        <taxon>Alphaproteobacteria</taxon>
        <taxon>Rhodobacterales</taxon>
        <taxon>Paracoccaceae</taxon>
        <taxon>Marinibacterium</taxon>
    </lineage>
</organism>
<dbReference type="InterPro" id="IPR008258">
    <property type="entry name" value="Transglycosylase_SLT_dom_1"/>
</dbReference>
<evidence type="ECO:0000256" key="3">
    <source>
        <dbReference type="SAM" id="SignalP"/>
    </source>
</evidence>
<comment type="caution">
    <text evidence="5">The sequence shown here is derived from an EMBL/GenBank/DDBJ whole genome shotgun (WGS) entry which is preliminary data.</text>
</comment>
<comment type="similarity">
    <text evidence="1">Belongs to the transglycosylase Slt family.</text>
</comment>
<protein>
    <recommendedName>
        <fullName evidence="4">Transglycosylase SLT domain-containing protein</fullName>
    </recommendedName>
</protein>
<feature type="signal peptide" evidence="3">
    <location>
        <begin position="1"/>
        <end position="21"/>
    </location>
</feature>
<feature type="chain" id="PRO_5013144150" description="Transglycosylase SLT domain-containing protein" evidence="3">
    <location>
        <begin position="22"/>
        <end position="195"/>
    </location>
</feature>
<accession>A0A225NXL9</accession>
<evidence type="ECO:0000313" key="6">
    <source>
        <dbReference type="Proteomes" id="UP000215377"/>
    </source>
</evidence>
<dbReference type="PANTHER" id="PTHR37423:SF2">
    <property type="entry name" value="MEMBRANE-BOUND LYTIC MUREIN TRANSGLYCOSYLASE C"/>
    <property type="match status" value="1"/>
</dbReference>
<sequence>MSTTFGGAILGLAGASGPVAADPVFSTKNRTAIFANQARVLDTRGASQYAYSTRLQPDTITSNSGSGPRPYFGSYRGEFYDLARAAARKHGIPEAIFLNLVQQESGWNPKALSHKGAIGLAQLMPQTAKQLRVDPTVPAENLDGGARYLARQYRKFGNWKLALAAYNAGPMAVTKHKGIPPYEETKNYVQKIWGS</sequence>
<proteinExistence type="inferred from homology"/>
<reference evidence="5 6" key="1">
    <citation type="submission" date="2013-04" db="EMBL/GenBank/DDBJ databases">
        <title>Oceanicola sp. 22II1-22F33 Genome Sequencing.</title>
        <authorList>
            <person name="Lai Q."/>
            <person name="Li G."/>
            <person name="Shao Z."/>
        </authorList>
    </citation>
    <scope>NUCLEOTIDE SEQUENCE [LARGE SCALE GENOMIC DNA]</scope>
    <source>
        <strain evidence="5 6">22II1-22F33</strain>
    </source>
</reference>
<dbReference type="AlphaFoldDB" id="A0A225NXL9"/>
<dbReference type="EMBL" id="AQQR01000001">
    <property type="protein sequence ID" value="OWU78027.1"/>
    <property type="molecule type" value="Genomic_DNA"/>
</dbReference>
<dbReference type="Gene3D" id="1.10.530.10">
    <property type="match status" value="1"/>
</dbReference>
<evidence type="ECO:0000313" key="5">
    <source>
        <dbReference type="EMBL" id="OWU78027.1"/>
    </source>
</evidence>
<feature type="domain" description="Transglycosylase SLT" evidence="4">
    <location>
        <begin position="82"/>
        <end position="187"/>
    </location>
</feature>
<dbReference type="SUPFAM" id="SSF53955">
    <property type="entry name" value="Lysozyme-like"/>
    <property type="match status" value="1"/>
</dbReference>
<keyword evidence="3" id="KW-0732">Signal</keyword>
<dbReference type="Proteomes" id="UP000215377">
    <property type="component" value="Unassembled WGS sequence"/>
</dbReference>
<gene>
    <name evidence="5" type="ORF">ATO3_01895</name>
</gene>
<evidence type="ECO:0000259" key="4">
    <source>
        <dbReference type="Pfam" id="PF01464"/>
    </source>
</evidence>
<dbReference type="Pfam" id="PF01464">
    <property type="entry name" value="SLT"/>
    <property type="match status" value="1"/>
</dbReference>
<dbReference type="RefSeq" id="WP_408630799.1">
    <property type="nucleotide sequence ID" value="NZ_AQQR01000001.1"/>
</dbReference>
<evidence type="ECO:0000256" key="1">
    <source>
        <dbReference type="ARBA" id="ARBA00007734"/>
    </source>
</evidence>
<dbReference type="CDD" id="cd00254">
    <property type="entry name" value="LT-like"/>
    <property type="match status" value="1"/>
</dbReference>
<keyword evidence="6" id="KW-1185">Reference proteome</keyword>